<proteinExistence type="predicted"/>
<organism evidence="1 2">
    <name type="scientific">Avena sativa</name>
    <name type="common">Oat</name>
    <dbReference type="NCBI Taxonomy" id="4498"/>
    <lineage>
        <taxon>Eukaryota</taxon>
        <taxon>Viridiplantae</taxon>
        <taxon>Streptophyta</taxon>
        <taxon>Embryophyta</taxon>
        <taxon>Tracheophyta</taxon>
        <taxon>Spermatophyta</taxon>
        <taxon>Magnoliopsida</taxon>
        <taxon>Liliopsida</taxon>
        <taxon>Poales</taxon>
        <taxon>Poaceae</taxon>
        <taxon>BOP clade</taxon>
        <taxon>Pooideae</taxon>
        <taxon>Poodae</taxon>
        <taxon>Poeae</taxon>
        <taxon>Poeae Chloroplast Group 1 (Aveneae type)</taxon>
        <taxon>Aveninae</taxon>
        <taxon>Avena</taxon>
    </lineage>
</organism>
<protein>
    <submittedName>
        <fullName evidence="1">Uncharacterized protein</fullName>
    </submittedName>
</protein>
<reference evidence="1" key="1">
    <citation type="submission" date="2025-09" db="UniProtKB">
        <authorList>
            <consortium name="EnsemblPlants"/>
        </authorList>
    </citation>
    <scope>IDENTIFICATION</scope>
</reference>
<keyword evidence="2" id="KW-1185">Reference proteome</keyword>
<evidence type="ECO:0000313" key="1">
    <source>
        <dbReference type="EnsemblPlants" id="AVESA.00010b.r2.UnG1503370.1.CDS"/>
    </source>
</evidence>
<accession>A0ACD6AWR9</accession>
<evidence type="ECO:0000313" key="2">
    <source>
        <dbReference type="Proteomes" id="UP001732700"/>
    </source>
</evidence>
<name>A0ACD6AWR9_AVESA</name>
<dbReference type="Proteomes" id="UP001732700">
    <property type="component" value="Unassembled WGS sequence"/>
</dbReference>
<dbReference type="EnsemblPlants" id="AVESA.00010b.r2.UnG1503370.1">
    <property type="protein sequence ID" value="AVESA.00010b.r2.UnG1503370.1.CDS"/>
    <property type="gene ID" value="AVESA.00010b.r2.UnG1503370"/>
</dbReference>
<sequence>MDPFSFSTQQFIVRHISQLLAVTKMRTTHIIFLSLALLMLSSDVAITKNCGPKIYEGPCDEITCRDWCKIVGGYSSTCVSKGCQCTACWSTPPSSSANSPSS</sequence>